<sequence length="205" mass="23087">MALRHISNDESPISVMTWLQCAMLAPATTLYLIWSLHLYLTLILFAPSFFMVTSSAFSSFLSFFLDHNNLTEAIPVTFNGLKNLKRLELLSNKLQGLVPPYMSLLNKLNYLHASDNFLIGELSMLAAGFPGSDFDEEQQIEQSNKTRSVEKPAAFAGFEKSGLIAVDISNNKLRGTLRWFMAWMPKLSALLLENNKLSGMIPREY</sequence>
<dbReference type="InterPro" id="IPR053038">
    <property type="entry name" value="RLP_Defense"/>
</dbReference>
<dbReference type="PANTHER" id="PTHR48064:SF6">
    <property type="entry name" value="RECEPTOR-LIKE PROTEIN KINASE 2"/>
    <property type="match status" value="1"/>
</dbReference>
<proteinExistence type="predicted"/>
<keyword evidence="1" id="KW-1133">Transmembrane helix</keyword>
<accession>A0A444Y2F6</accession>
<dbReference type="SUPFAM" id="SSF52058">
    <property type="entry name" value="L domain-like"/>
    <property type="match status" value="1"/>
</dbReference>
<keyword evidence="1" id="KW-0472">Membrane</keyword>
<evidence type="ECO:0000313" key="2">
    <source>
        <dbReference type="EMBL" id="RYQ96069.1"/>
    </source>
</evidence>
<gene>
    <name evidence="2" type="ORF">Ahy_B08g091575</name>
</gene>
<protein>
    <submittedName>
        <fullName evidence="2">Uncharacterized protein</fullName>
    </submittedName>
</protein>
<dbReference type="Proteomes" id="UP000289738">
    <property type="component" value="Chromosome B08"/>
</dbReference>
<dbReference type="STRING" id="3818.A0A444Y2F6"/>
<dbReference type="Gene3D" id="3.80.10.10">
    <property type="entry name" value="Ribonuclease Inhibitor"/>
    <property type="match status" value="2"/>
</dbReference>
<keyword evidence="1" id="KW-0812">Transmembrane</keyword>
<keyword evidence="3" id="KW-1185">Reference proteome</keyword>
<dbReference type="Pfam" id="PF13855">
    <property type="entry name" value="LRR_8"/>
    <property type="match status" value="1"/>
</dbReference>
<comment type="caution">
    <text evidence="2">The sequence shown here is derived from an EMBL/GenBank/DDBJ whole genome shotgun (WGS) entry which is preliminary data.</text>
</comment>
<dbReference type="PANTHER" id="PTHR48064">
    <property type="entry name" value="OS01G0750400 PROTEIN"/>
    <property type="match status" value="1"/>
</dbReference>
<evidence type="ECO:0000256" key="1">
    <source>
        <dbReference type="SAM" id="Phobius"/>
    </source>
</evidence>
<name>A0A444Y2F6_ARAHY</name>
<organism evidence="2 3">
    <name type="scientific">Arachis hypogaea</name>
    <name type="common">Peanut</name>
    <dbReference type="NCBI Taxonomy" id="3818"/>
    <lineage>
        <taxon>Eukaryota</taxon>
        <taxon>Viridiplantae</taxon>
        <taxon>Streptophyta</taxon>
        <taxon>Embryophyta</taxon>
        <taxon>Tracheophyta</taxon>
        <taxon>Spermatophyta</taxon>
        <taxon>Magnoliopsida</taxon>
        <taxon>eudicotyledons</taxon>
        <taxon>Gunneridae</taxon>
        <taxon>Pentapetalae</taxon>
        <taxon>rosids</taxon>
        <taxon>fabids</taxon>
        <taxon>Fabales</taxon>
        <taxon>Fabaceae</taxon>
        <taxon>Papilionoideae</taxon>
        <taxon>50 kb inversion clade</taxon>
        <taxon>dalbergioids sensu lato</taxon>
        <taxon>Dalbergieae</taxon>
        <taxon>Pterocarpus clade</taxon>
        <taxon>Arachis</taxon>
    </lineage>
</organism>
<feature type="transmembrane region" description="Helical" evidence="1">
    <location>
        <begin position="40"/>
        <end position="65"/>
    </location>
</feature>
<dbReference type="EMBL" id="SDMP01000018">
    <property type="protein sequence ID" value="RYQ96069.1"/>
    <property type="molecule type" value="Genomic_DNA"/>
</dbReference>
<evidence type="ECO:0000313" key="3">
    <source>
        <dbReference type="Proteomes" id="UP000289738"/>
    </source>
</evidence>
<dbReference type="AlphaFoldDB" id="A0A444Y2F6"/>
<dbReference type="InterPro" id="IPR032675">
    <property type="entry name" value="LRR_dom_sf"/>
</dbReference>
<dbReference type="InterPro" id="IPR001611">
    <property type="entry name" value="Leu-rich_rpt"/>
</dbReference>
<reference evidence="2 3" key="1">
    <citation type="submission" date="2019-01" db="EMBL/GenBank/DDBJ databases">
        <title>Sequencing of cultivated peanut Arachis hypogaea provides insights into genome evolution and oil improvement.</title>
        <authorList>
            <person name="Chen X."/>
        </authorList>
    </citation>
    <scope>NUCLEOTIDE SEQUENCE [LARGE SCALE GENOMIC DNA]</scope>
    <source>
        <strain evidence="3">cv. Fuhuasheng</strain>
        <tissue evidence="2">Leaves</tissue>
    </source>
</reference>